<organism evidence="13 14">
    <name type="scientific">Guptibacillus hwajinpoensis</name>
    <dbReference type="NCBI Taxonomy" id="208199"/>
    <lineage>
        <taxon>Bacteria</taxon>
        <taxon>Bacillati</taxon>
        <taxon>Bacillota</taxon>
        <taxon>Bacilli</taxon>
        <taxon>Bacillales</taxon>
        <taxon>Guptibacillaceae</taxon>
        <taxon>Guptibacillus</taxon>
    </lineage>
</organism>
<dbReference type="Pfam" id="PF02578">
    <property type="entry name" value="Cu-oxidase_4"/>
    <property type="match status" value="1"/>
</dbReference>
<comment type="catalytic activity">
    <reaction evidence="1">
        <text>inosine + phosphate = alpha-D-ribose 1-phosphate + hypoxanthine</text>
        <dbReference type="Rhea" id="RHEA:27646"/>
        <dbReference type="ChEBI" id="CHEBI:17368"/>
        <dbReference type="ChEBI" id="CHEBI:17596"/>
        <dbReference type="ChEBI" id="CHEBI:43474"/>
        <dbReference type="ChEBI" id="CHEBI:57720"/>
        <dbReference type="EC" id="2.4.2.1"/>
    </reaction>
    <physiologicalReaction direction="left-to-right" evidence="1">
        <dbReference type="Rhea" id="RHEA:27647"/>
    </physiologicalReaction>
</comment>
<sequence length="274" mass="29987">MKEPFQQTTALTSLALQFADQANRGSNLKAGFTTRRNGVSLAPFSSLNLGFHVPDLAKDVLANRNKLAEDVGIPLDQWAVGEQIHGSALAKVTSNEKGRGTRTHEDAISLVDGLYTDEKDLLLTALYADCVPLYFYAKEAGRVGIAHAGWKGTTKNIAGEMITVWNKDGIKKEDIQVAIGPSIGKCCYEVDEGVINEVRKVTKNSNGLFEEKANGKYQLDLKEVNKDLLLKSGIKQNHIAVSQYCTSCSNLFFSHRSENGKTGRMMGYIGLEEV</sequence>
<evidence type="ECO:0000256" key="7">
    <source>
        <dbReference type="ARBA" id="ARBA00022801"/>
    </source>
</evidence>
<comment type="cofactor">
    <cofactor evidence="2">
        <name>Zn(2+)</name>
        <dbReference type="ChEBI" id="CHEBI:29105"/>
    </cofactor>
</comment>
<evidence type="ECO:0000256" key="2">
    <source>
        <dbReference type="ARBA" id="ARBA00001947"/>
    </source>
</evidence>
<dbReference type="Proteomes" id="UP000035996">
    <property type="component" value="Unassembled WGS sequence"/>
</dbReference>
<dbReference type="PATRIC" id="fig|157733.3.peg.3365"/>
<dbReference type="AlphaFoldDB" id="A0A0J6FWJ9"/>
<evidence type="ECO:0000313" key="14">
    <source>
        <dbReference type="Proteomes" id="UP000035996"/>
    </source>
</evidence>
<comment type="catalytic activity">
    <reaction evidence="9">
        <text>adenosine + H2O + H(+) = inosine + NH4(+)</text>
        <dbReference type="Rhea" id="RHEA:24408"/>
        <dbReference type="ChEBI" id="CHEBI:15377"/>
        <dbReference type="ChEBI" id="CHEBI:15378"/>
        <dbReference type="ChEBI" id="CHEBI:16335"/>
        <dbReference type="ChEBI" id="CHEBI:17596"/>
        <dbReference type="ChEBI" id="CHEBI:28938"/>
        <dbReference type="EC" id="3.5.4.4"/>
    </reaction>
    <physiologicalReaction direction="left-to-right" evidence="9">
        <dbReference type="Rhea" id="RHEA:24409"/>
    </physiologicalReaction>
</comment>
<evidence type="ECO:0000256" key="10">
    <source>
        <dbReference type="ARBA" id="ARBA00048968"/>
    </source>
</evidence>
<evidence type="ECO:0000256" key="11">
    <source>
        <dbReference type="ARBA" id="ARBA00049893"/>
    </source>
</evidence>
<comment type="similarity">
    <text evidence="4 12">Belongs to the purine nucleoside phosphorylase YfiH/LACC1 family.</text>
</comment>
<accession>A0A0J6FWJ9</accession>
<dbReference type="SUPFAM" id="SSF64438">
    <property type="entry name" value="CNF1/YfiH-like putative cysteine hydrolases"/>
    <property type="match status" value="1"/>
</dbReference>
<keyword evidence="5" id="KW-0808">Transferase</keyword>
<evidence type="ECO:0000256" key="6">
    <source>
        <dbReference type="ARBA" id="ARBA00022723"/>
    </source>
</evidence>
<evidence type="ECO:0000256" key="12">
    <source>
        <dbReference type="RuleBase" id="RU361274"/>
    </source>
</evidence>
<dbReference type="STRING" id="157733.AB986_05635"/>
<dbReference type="EMBL" id="LELK01000001">
    <property type="protein sequence ID" value="KMM38752.1"/>
    <property type="molecule type" value="Genomic_DNA"/>
</dbReference>
<protein>
    <recommendedName>
        <fullName evidence="12">Purine nucleoside phosphorylase</fullName>
    </recommendedName>
</protein>
<evidence type="ECO:0000313" key="13">
    <source>
        <dbReference type="EMBL" id="KMM38752.1"/>
    </source>
</evidence>
<dbReference type="InterPro" id="IPR003730">
    <property type="entry name" value="Cu_polyphenol_OxRdtase"/>
</dbReference>
<keyword evidence="14" id="KW-1185">Reference proteome</keyword>
<evidence type="ECO:0000256" key="4">
    <source>
        <dbReference type="ARBA" id="ARBA00007353"/>
    </source>
</evidence>
<name>A0A0J6FWJ9_9BACL</name>
<evidence type="ECO:0000256" key="3">
    <source>
        <dbReference type="ARBA" id="ARBA00003215"/>
    </source>
</evidence>
<dbReference type="PANTHER" id="PTHR30616:SF2">
    <property type="entry name" value="PURINE NUCLEOSIDE PHOSPHORYLASE LACC1"/>
    <property type="match status" value="1"/>
</dbReference>
<dbReference type="GO" id="GO:0016787">
    <property type="term" value="F:hydrolase activity"/>
    <property type="evidence" value="ECO:0007669"/>
    <property type="project" value="UniProtKB-KW"/>
</dbReference>
<comment type="catalytic activity">
    <reaction evidence="11">
        <text>S-methyl-5'-thioadenosine + phosphate = 5-(methylsulfanyl)-alpha-D-ribose 1-phosphate + adenine</text>
        <dbReference type="Rhea" id="RHEA:11852"/>
        <dbReference type="ChEBI" id="CHEBI:16708"/>
        <dbReference type="ChEBI" id="CHEBI:17509"/>
        <dbReference type="ChEBI" id="CHEBI:43474"/>
        <dbReference type="ChEBI" id="CHEBI:58533"/>
        <dbReference type="EC" id="2.4.2.28"/>
    </reaction>
    <physiologicalReaction direction="left-to-right" evidence="11">
        <dbReference type="Rhea" id="RHEA:11853"/>
    </physiologicalReaction>
</comment>
<comment type="function">
    <text evidence="3">Purine nucleoside enzyme that catalyzes the phosphorolysis of adenosine and inosine nucleosides, yielding D-ribose 1-phosphate and the respective free bases, adenine and hypoxanthine. Also catalyzes the phosphorolysis of S-methyl-5'-thioadenosine into adenine and S-methyl-5-thio-alpha-D-ribose 1-phosphate. Also has adenosine deaminase activity.</text>
</comment>
<keyword evidence="6" id="KW-0479">Metal-binding</keyword>
<dbReference type="InterPro" id="IPR038371">
    <property type="entry name" value="Cu_polyphenol_OxRdtase_sf"/>
</dbReference>
<reference evidence="13" key="1">
    <citation type="submission" date="2015-06" db="EMBL/GenBank/DDBJ databases">
        <authorList>
            <person name="Liu B."/>
            <person name="Wang J."/>
            <person name="Zhu Y."/>
            <person name="Liu G."/>
            <person name="Chen Q."/>
            <person name="Zheng C."/>
            <person name="Che J."/>
            <person name="Ge C."/>
            <person name="Shi H."/>
            <person name="Pan Z."/>
            <person name="Liu X."/>
        </authorList>
    </citation>
    <scope>NUCLEOTIDE SEQUENCE [LARGE SCALE GENOMIC DNA]</scope>
    <source>
        <strain evidence="13">DSM 16346</strain>
    </source>
</reference>
<evidence type="ECO:0000256" key="1">
    <source>
        <dbReference type="ARBA" id="ARBA00000553"/>
    </source>
</evidence>
<keyword evidence="8" id="KW-0862">Zinc</keyword>
<proteinExistence type="inferred from homology"/>
<evidence type="ECO:0000256" key="9">
    <source>
        <dbReference type="ARBA" id="ARBA00047989"/>
    </source>
</evidence>
<dbReference type="NCBIfam" id="TIGR00726">
    <property type="entry name" value="peptidoglycan editing factor PgeF"/>
    <property type="match status" value="1"/>
</dbReference>
<evidence type="ECO:0000256" key="8">
    <source>
        <dbReference type="ARBA" id="ARBA00022833"/>
    </source>
</evidence>
<dbReference type="GO" id="GO:0005507">
    <property type="term" value="F:copper ion binding"/>
    <property type="evidence" value="ECO:0007669"/>
    <property type="project" value="TreeGrafter"/>
</dbReference>
<dbReference type="PANTHER" id="PTHR30616">
    <property type="entry name" value="UNCHARACTERIZED PROTEIN YFIH"/>
    <property type="match status" value="1"/>
</dbReference>
<dbReference type="CDD" id="cd16833">
    <property type="entry name" value="YfiH"/>
    <property type="match status" value="1"/>
</dbReference>
<dbReference type="Gene3D" id="3.60.140.10">
    <property type="entry name" value="CNF1/YfiH-like putative cysteine hydrolases"/>
    <property type="match status" value="1"/>
</dbReference>
<dbReference type="InterPro" id="IPR011324">
    <property type="entry name" value="Cytotoxic_necrot_fac-like_cat"/>
</dbReference>
<dbReference type="RefSeq" id="WP_048309877.1">
    <property type="nucleotide sequence ID" value="NZ_CP119526.1"/>
</dbReference>
<evidence type="ECO:0000256" key="5">
    <source>
        <dbReference type="ARBA" id="ARBA00022679"/>
    </source>
</evidence>
<comment type="caution">
    <text evidence="13">The sequence shown here is derived from an EMBL/GenBank/DDBJ whole genome shotgun (WGS) entry which is preliminary data.</text>
</comment>
<dbReference type="GO" id="GO:0017061">
    <property type="term" value="F:S-methyl-5-thioadenosine phosphorylase activity"/>
    <property type="evidence" value="ECO:0007669"/>
    <property type="project" value="UniProtKB-EC"/>
</dbReference>
<comment type="catalytic activity">
    <reaction evidence="10">
        <text>adenosine + phosphate = alpha-D-ribose 1-phosphate + adenine</text>
        <dbReference type="Rhea" id="RHEA:27642"/>
        <dbReference type="ChEBI" id="CHEBI:16335"/>
        <dbReference type="ChEBI" id="CHEBI:16708"/>
        <dbReference type="ChEBI" id="CHEBI:43474"/>
        <dbReference type="ChEBI" id="CHEBI:57720"/>
        <dbReference type="EC" id="2.4.2.1"/>
    </reaction>
    <physiologicalReaction direction="left-to-right" evidence="10">
        <dbReference type="Rhea" id="RHEA:27643"/>
    </physiologicalReaction>
</comment>
<gene>
    <name evidence="13" type="ORF">AB986_05635</name>
</gene>
<keyword evidence="7" id="KW-0378">Hydrolase</keyword>